<dbReference type="GO" id="GO:0052855">
    <property type="term" value="F:ADP-dependent NAD(P)H-hydrate dehydratase activity"/>
    <property type="evidence" value="ECO:0007669"/>
    <property type="project" value="UniProtKB-UniRule"/>
</dbReference>
<dbReference type="InterPro" id="IPR000631">
    <property type="entry name" value="CARKD"/>
</dbReference>
<evidence type="ECO:0000259" key="20">
    <source>
        <dbReference type="PROSITE" id="PS51383"/>
    </source>
</evidence>
<dbReference type="Gene3D" id="3.40.50.10260">
    <property type="entry name" value="YjeF N-terminal domain"/>
    <property type="match status" value="1"/>
</dbReference>
<dbReference type="PANTHER" id="PTHR12592:SF0">
    <property type="entry name" value="ATP-DEPENDENT (S)-NAD(P)H-HYDRATE DEHYDRATASE"/>
    <property type="match status" value="1"/>
</dbReference>
<evidence type="ECO:0000256" key="17">
    <source>
        <dbReference type="HAMAP-Rule" id="MF_01965"/>
    </source>
</evidence>
<feature type="binding site" evidence="17">
    <location>
        <position position="263"/>
    </location>
    <ligand>
        <name>(6S)-NADPHX</name>
        <dbReference type="ChEBI" id="CHEBI:64076"/>
    </ligand>
</feature>
<dbReference type="PIRSF" id="PIRSF017184">
    <property type="entry name" value="Nnr"/>
    <property type="match status" value="1"/>
</dbReference>
<evidence type="ECO:0000256" key="4">
    <source>
        <dbReference type="ARBA" id="ARBA00009524"/>
    </source>
</evidence>
<evidence type="ECO:0000256" key="19">
    <source>
        <dbReference type="PIRNR" id="PIRNR017184"/>
    </source>
</evidence>
<evidence type="ECO:0000256" key="15">
    <source>
        <dbReference type="ARBA" id="ARBA00048238"/>
    </source>
</evidence>
<dbReference type="PROSITE" id="PS51383">
    <property type="entry name" value="YJEF_C_3"/>
    <property type="match status" value="1"/>
</dbReference>
<accession>A0A062XXQ2</accession>
<evidence type="ECO:0000256" key="3">
    <source>
        <dbReference type="ARBA" id="ARBA00006001"/>
    </source>
</evidence>
<gene>
    <name evidence="18" type="primary">nnrE</name>
    <name evidence="17" type="synonym">nnrD</name>
    <name evidence="22" type="ORF">EG19_00315</name>
</gene>
<dbReference type="InterPro" id="IPR017953">
    <property type="entry name" value="Carbohydrate_kinase_pred_CS"/>
</dbReference>
<dbReference type="HAMAP" id="MF_01965">
    <property type="entry name" value="NADHX_dehydratase"/>
    <property type="match status" value="1"/>
</dbReference>
<comment type="function">
    <text evidence="14 19">Bifunctional enzyme that catalyzes the epimerization of the S- and R-forms of NAD(P)HX and the dehydration of the S-form of NAD(P)HX at the expense of ADP, which is converted to AMP. This allows the repair of both epimers of NAD(P)HX, a damaged form of NAD(P)H that is a result of enzymatic or heat-dependent hydration.</text>
</comment>
<dbReference type="InterPro" id="IPR030677">
    <property type="entry name" value="Nnr"/>
</dbReference>
<dbReference type="EC" id="5.1.99.6" evidence="19"/>
<keyword evidence="5 18" id="KW-0479">Metal-binding</keyword>
<evidence type="ECO:0000313" key="23">
    <source>
        <dbReference type="Proteomes" id="UP000027284"/>
    </source>
</evidence>
<dbReference type="NCBIfam" id="TIGR00196">
    <property type="entry name" value="yjeF_cterm"/>
    <property type="match status" value="1"/>
</dbReference>
<comment type="caution">
    <text evidence="18">Lacks conserved residue(s) required for the propagation of feature annotation.</text>
</comment>
<dbReference type="SUPFAM" id="SSF53613">
    <property type="entry name" value="Ribokinase-like"/>
    <property type="match status" value="1"/>
</dbReference>
<evidence type="ECO:0000313" key="22">
    <source>
        <dbReference type="EMBL" id="KDA54214.1"/>
    </source>
</evidence>
<keyword evidence="7 17" id="KW-0067">ATP-binding</keyword>
<keyword evidence="13" id="KW-0511">Multifunctional enzyme</keyword>
<dbReference type="GO" id="GO:0110051">
    <property type="term" value="P:metabolite repair"/>
    <property type="evidence" value="ECO:0007669"/>
    <property type="project" value="TreeGrafter"/>
</dbReference>
<name>A0A062XXQ2_9BACT</name>
<organism evidence="22 23">
    <name type="scientific">Thermoanaerobaculum aquaticum</name>
    <dbReference type="NCBI Taxonomy" id="1312852"/>
    <lineage>
        <taxon>Bacteria</taxon>
        <taxon>Pseudomonadati</taxon>
        <taxon>Acidobacteriota</taxon>
        <taxon>Thermoanaerobaculia</taxon>
        <taxon>Thermoanaerobaculales</taxon>
        <taxon>Thermoanaerobaculaceae</taxon>
        <taxon>Thermoanaerobaculum</taxon>
    </lineage>
</organism>
<keyword evidence="10 17" id="KW-0520">NAD</keyword>
<dbReference type="RefSeq" id="WP_038048022.1">
    <property type="nucleotide sequence ID" value="NZ_JMFG01000010.1"/>
</dbReference>
<dbReference type="InterPro" id="IPR029056">
    <property type="entry name" value="Ribokinase-like"/>
</dbReference>
<comment type="catalytic activity">
    <reaction evidence="16 17 19">
        <text>(6S)-NADPHX + ADP = AMP + phosphate + NADPH + H(+)</text>
        <dbReference type="Rhea" id="RHEA:32235"/>
        <dbReference type="ChEBI" id="CHEBI:15378"/>
        <dbReference type="ChEBI" id="CHEBI:43474"/>
        <dbReference type="ChEBI" id="CHEBI:57783"/>
        <dbReference type="ChEBI" id="CHEBI:64076"/>
        <dbReference type="ChEBI" id="CHEBI:456215"/>
        <dbReference type="ChEBI" id="CHEBI:456216"/>
        <dbReference type="EC" id="4.2.1.136"/>
    </reaction>
</comment>
<comment type="similarity">
    <text evidence="17">Belongs to the NnrD/CARKD family.</text>
</comment>
<dbReference type="AlphaFoldDB" id="A0A062XXQ2"/>
<evidence type="ECO:0000256" key="8">
    <source>
        <dbReference type="ARBA" id="ARBA00022857"/>
    </source>
</evidence>
<comment type="similarity">
    <text evidence="18">Belongs to the NnrE/AIBP family.</text>
</comment>
<dbReference type="PROSITE" id="PS01050">
    <property type="entry name" value="YJEF_C_2"/>
    <property type="match status" value="1"/>
</dbReference>
<feature type="binding site" evidence="17">
    <location>
        <position position="331"/>
    </location>
    <ligand>
        <name>(6S)-NADPHX</name>
        <dbReference type="ChEBI" id="CHEBI:64076"/>
    </ligand>
</feature>
<dbReference type="Proteomes" id="UP000027284">
    <property type="component" value="Unassembled WGS sequence"/>
</dbReference>
<dbReference type="Gene3D" id="3.40.1190.20">
    <property type="match status" value="1"/>
</dbReference>
<dbReference type="STRING" id="1312852.EG19_00315"/>
<feature type="binding site" evidence="17">
    <location>
        <position position="449"/>
    </location>
    <ligand>
        <name>(6S)-NADPHX</name>
        <dbReference type="ChEBI" id="CHEBI:64076"/>
    </ligand>
</feature>
<evidence type="ECO:0000256" key="7">
    <source>
        <dbReference type="ARBA" id="ARBA00022840"/>
    </source>
</evidence>
<reference evidence="22 23" key="1">
    <citation type="submission" date="2014-04" db="EMBL/GenBank/DDBJ databases">
        <title>The Genome Sequence of Thermoanaerobaculum aquaticum MP-01, The First Cultivated Group 23 Acidobacterium.</title>
        <authorList>
            <person name="Stamps B.W."/>
            <person name="Losey N.A."/>
            <person name="Lawson P.A."/>
            <person name="Stevenson B.S."/>
        </authorList>
    </citation>
    <scope>NUCLEOTIDE SEQUENCE [LARGE SCALE GENOMIC DNA]</scope>
    <source>
        <strain evidence="22 23">MP-01</strain>
    </source>
</reference>
<feature type="binding site" evidence="18">
    <location>
        <position position="129"/>
    </location>
    <ligand>
        <name>K(+)</name>
        <dbReference type="ChEBI" id="CHEBI:29103"/>
    </ligand>
</feature>
<dbReference type="CDD" id="cd01171">
    <property type="entry name" value="YXKO-related"/>
    <property type="match status" value="1"/>
</dbReference>
<dbReference type="SUPFAM" id="SSF64153">
    <property type="entry name" value="YjeF N-terminal domain-like"/>
    <property type="match status" value="1"/>
</dbReference>
<keyword evidence="6 17" id="KW-0547">Nucleotide-binding</keyword>
<dbReference type="Pfam" id="PF01256">
    <property type="entry name" value="Carb_kinase"/>
    <property type="match status" value="1"/>
</dbReference>
<comment type="similarity">
    <text evidence="3 19">In the N-terminal section; belongs to the NnrE/AIBP family.</text>
</comment>
<feature type="domain" description="YjeF C-terminal" evidence="20">
    <location>
        <begin position="228"/>
        <end position="507"/>
    </location>
</feature>
<feature type="binding site" evidence="18">
    <location>
        <position position="165"/>
    </location>
    <ligand>
        <name>K(+)</name>
        <dbReference type="ChEBI" id="CHEBI:29103"/>
    </ligand>
</feature>
<comment type="function">
    <text evidence="18">Catalyzes the epimerization of the S- and R-forms of NAD(P)HX, a damaged form of NAD(P)H that is a result of enzymatic or heat-dependent hydration. This is a prerequisite for the S-specific NAD(P)H-hydrate dehydratase to allow the repair of both epimers of NAD(P)HX.</text>
</comment>
<evidence type="ECO:0000256" key="10">
    <source>
        <dbReference type="ARBA" id="ARBA00023027"/>
    </source>
</evidence>
<comment type="cofactor">
    <cofactor evidence="17">
        <name>Mg(2+)</name>
        <dbReference type="ChEBI" id="CHEBI:18420"/>
    </cofactor>
</comment>
<feature type="domain" description="YjeF N-terminal" evidence="21">
    <location>
        <begin position="10"/>
        <end position="219"/>
    </location>
</feature>
<evidence type="ECO:0000256" key="9">
    <source>
        <dbReference type="ARBA" id="ARBA00022958"/>
    </source>
</evidence>
<dbReference type="Pfam" id="PF03853">
    <property type="entry name" value="YjeF_N"/>
    <property type="match status" value="1"/>
</dbReference>
<evidence type="ECO:0000256" key="13">
    <source>
        <dbReference type="ARBA" id="ARBA00023268"/>
    </source>
</evidence>
<evidence type="ECO:0000256" key="18">
    <source>
        <dbReference type="HAMAP-Rule" id="MF_01966"/>
    </source>
</evidence>
<keyword evidence="11 18" id="KW-0413">Isomerase</keyword>
<dbReference type="NCBIfam" id="TIGR00197">
    <property type="entry name" value="yjeF_nterm"/>
    <property type="match status" value="1"/>
</dbReference>
<evidence type="ECO:0000256" key="11">
    <source>
        <dbReference type="ARBA" id="ARBA00023235"/>
    </source>
</evidence>
<feature type="binding site" evidence="17">
    <location>
        <position position="448"/>
    </location>
    <ligand>
        <name>AMP</name>
        <dbReference type="ChEBI" id="CHEBI:456215"/>
    </ligand>
</feature>
<comment type="caution">
    <text evidence="22">The sequence shown here is derived from an EMBL/GenBank/DDBJ whole genome shotgun (WGS) entry which is preliminary data.</text>
</comment>
<comment type="catalytic activity">
    <reaction evidence="2 18 19">
        <text>(6R)-NADPHX = (6S)-NADPHX</text>
        <dbReference type="Rhea" id="RHEA:32227"/>
        <dbReference type="ChEBI" id="CHEBI:64076"/>
        <dbReference type="ChEBI" id="CHEBI:64077"/>
        <dbReference type="EC" id="5.1.99.6"/>
    </reaction>
</comment>
<keyword evidence="12 17" id="KW-0456">Lyase</keyword>
<keyword evidence="23" id="KW-1185">Reference proteome</keyword>
<evidence type="ECO:0000256" key="14">
    <source>
        <dbReference type="ARBA" id="ARBA00025153"/>
    </source>
</evidence>
<feature type="binding site" evidence="18">
    <location>
        <begin position="58"/>
        <end position="62"/>
    </location>
    <ligand>
        <name>(6S)-NADPHX</name>
        <dbReference type="ChEBI" id="CHEBI:64076"/>
    </ligand>
</feature>
<dbReference type="InterPro" id="IPR036652">
    <property type="entry name" value="YjeF_N_dom_sf"/>
</dbReference>
<evidence type="ECO:0000256" key="16">
    <source>
        <dbReference type="ARBA" id="ARBA00049209"/>
    </source>
</evidence>
<dbReference type="InterPro" id="IPR004443">
    <property type="entry name" value="YjeF_N_dom"/>
</dbReference>
<dbReference type="GO" id="GO:0046496">
    <property type="term" value="P:nicotinamide nucleotide metabolic process"/>
    <property type="evidence" value="ECO:0007669"/>
    <property type="project" value="UniProtKB-UniRule"/>
</dbReference>
<dbReference type="OrthoDB" id="9806925at2"/>
<proteinExistence type="inferred from homology"/>
<dbReference type="PROSITE" id="PS51385">
    <property type="entry name" value="YJEF_N"/>
    <property type="match status" value="1"/>
</dbReference>
<feature type="binding site" evidence="18">
    <location>
        <position position="162"/>
    </location>
    <ligand>
        <name>(6S)-NADPHX</name>
        <dbReference type="ChEBI" id="CHEBI:64076"/>
    </ligand>
</feature>
<evidence type="ECO:0000256" key="2">
    <source>
        <dbReference type="ARBA" id="ARBA00000909"/>
    </source>
</evidence>
<dbReference type="PANTHER" id="PTHR12592">
    <property type="entry name" value="ATP-DEPENDENT (S)-NAD(P)H-HYDRATE DEHYDRATASE FAMILY MEMBER"/>
    <property type="match status" value="1"/>
</dbReference>
<comment type="cofactor">
    <cofactor evidence="18 19">
        <name>K(+)</name>
        <dbReference type="ChEBI" id="CHEBI:29103"/>
    </cofactor>
    <text evidence="18 19">Binds 1 potassium ion per subunit.</text>
</comment>
<keyword evidence="9 18" id="KW-0630">Potassium</keyword>
<evidence type="ECO:0000256" key="5">
    <source>
        <dbReference type="ARBA" id="ARBA00022723"/>
    </source>
</evidence>
<evidence type="ECO:0000256" key="6">
    <source>
        <dbReference type="ARBA" id="ARBA00022741"/>
    </source>
</evidence>
<feature type="binding site" evidence="17">
    <location>
        <begin position="419"/>
        <end position="423"/>
    </location>
    <ligand>
        <name>AMP</name>
        <dbReference type="ChEBI" id="CHEBI:456215"/>
    </ligand>
</feature>
<evidence type="ECO:0000256" key="12">
    <source>
        <dbReference type="ARBA" id="ARBA00023239"/>
    </source>
</evidence>
<keyword evidence="8 17" id="KW-0521">NADP</keyword>
<dbReference type="GO" id="GO:0005524">
    <property type="term" value="F:ATP binding"/>
    <property type="evidence" value="ECO:0007669"/>
    <property type="project" value="UniProtKB-UniRule"/>
</dbReference>
<dbReference type="HAMAP" id="MF_01966">
    <property type="entry name" value="NADHX_epimerase"/>
    <property type="match status" value="1"/>
</dbReference>
<comment type="subunit">
    <text evidence="17">Homotetramer.</text>
</comment>
<dbReference type="EC" id="4.2.1.136" evidence="19"/>
<comment type="function">
    <text evidence="17">Catalyzes the dehydration of the S-form of NAD(P)HX at the expense of ADP, which is converted to AMP. Together with NAD(P)HX epimerase, which catalyzes the epimerization of the S- and R-forms, the enzyme allows the repair of both epimers of NAD(P)HX, a damaged form of NAD(P)H that is a result of enzymatic or heat-dependent hydration.</text>
</comment>
<feature type="binding site" evidence="18">
    <location>
        <begin position="133"/>
        <end position="139"/>
    </location>
    <ligand>
        <name>(6S)-NADPHX</name>
        <dbReference type="ChEBI" id="CHEBI:64076"/>
    </ligand>
</feature>
<dbReference type="EMBL" id="JMFG01000010">
    <property type="protein sequence ID" value="KDA54214.1"/>
    <property type="molecule type" value="Genomic_DNA"/>
</dbReference>
<evidence type="ECO:0000256" key="1">
    <source>
        <dbReference type="ARBA" id="ARBA00000013"/>
    </source>
</evidence>
<dbReference type="GO" id="GO:0052856">
    <property type="term" value="F:NAD(P)HX epimerase activity"/>
    <property type="evidence" value="ECO:0007669"/>
    <property type="project" value="UniProtKB-UniRule"/>
</dbReference>
<comment type="catalytic activity">
    <reaction evidence="1 18 19">
        <text>(6R)-NADHX = (6S)-NADHX</text>
        <dbReference type="Rhea" id="RHEA:32215"/>
        <dbReference type="ChEBI" id="CHEBI:64074"/>
        <dbReference type="ChEBI" id="CHEBI:64075"/>
        <dbReference type="EC" id="5.1.99.6"/>
    </reaction>
</comment>
<sequence>MVPVVDNLGMRAADRHTIEELGLPSLVLMEQAAAAVNAAVEERCESTDLVVVLCGRGNNGGDGLAMARQRHASGGLVEAVLVADPGELSQDAAVQWELAGRFGVPRRVLTEEGLPALEELLTKAAVVVDALYGTGLDRALSGLPAQVVELINTVEGEVVAVDIPSGLSGNSGVLLGPAVEADLTVTFGALKWVHVLSPAALCCGDVVVADIGIPQAAVEKVASGFVLEDQDVADFLPHRAPDAHKGHFGHLLLVAGRRGRAGAAALAAKAGVRGGAGLVTVATAVDAVSPIQAQVPEAMVDPLPTGEDGSVSGEGIEESLGKATAVAVGPGLGLGEGPRRLLSRILELWSGPLVLDADALTLLAGQLEKLKGRTAPTVLTPHPGELARLLGVTSAQVQEDRPAWARKAAELCGGTVVLKGFHTLVAEAEGPLWINPTGSPGLASGGAGDVLTGLIGSFLAQGLPAKQAAALGVFLHGRAAELAGKRFPGAVPASVVARMIPRAEAELRELVW</sequence>
<comment type="catalytic activity">
    <reaction evidence="15 17 19">
        <text>(6S)-NADHX + ADP = AMP + phosphate + NADH + H(+)</text>
        <dbReference type="Rhea" id="RHEA:32223"/>
        <dbReference type="ChEBI" id="CHEBI:15378"/>
        <dbReference type="ChEBI" id="CHEBI:43474"/>
        <dbReference type="ChEBI" id="CHEBI:57945"/>
        <dbReference type="ChEBI" id="CHEBI:64074"/>
        <dbReference type="ChEBI" id="CHEBI:456215"/>
        <dbReference type="ChEBI" id="CHEBI:456216"/>
        <dbReference type="EC" id="4.2.1.136"/>
    </reaction>
</comment>
<dbReference type="GO" id="GO:0046872">
    <property type="term" value="F:metal ion binding"/>
    <property type="evidence" value="ECO:0007669"/>
    <property type="project" value="UniProtKB-UniRule"/>
</dbReference>
<feature type="binding site" evidence="18">
    <location>
        <position position="59"/>
    </location>
    <ligand>
        <name>K(+)</name>
        <dbReference type="ChEBI" id="CHEBI:29103"/>
    </ligand>
</feature>
<comment type="similarity">
    <text evidence="4 19">In the C-terminal section; belongs to the NnrD/CARKD family.</text>
</comment>
<protein>
    <recommendedName>
        <fullName evidence="19">Bifunctional NAD(P)H-hydrate repair enzyme</fullName>
    </recommendedName>
    <alternativeName>
        <fullName evidence="19">Nicotinamide nucleotide repair protein</fullName>
    </alternativeName>
    <domain>
        <recommendedName>
            <fullName evidence="19">ADP-dependent (S)-NAD(P)H-hydrate dehydratase</fullName>
            <ecNumber evidence="19">4.2.1.136</ecNumber>
        </recommendedName>
        <alternativeName>
            <fullName evidence="19">ADP-dependent NAD(P)HX dehydratase</fullName>
        </alternativeName>
    </domain>
    <domain>
        <recommendedName>
            <fullName evidence="19">NAD(P)H-hydrate epimerase</fullName>
            <ecNumber evidence="19">5.1.99.6</ecNumber>
        </recommendedName>
    </domain>
</protein>
<evidence type="ECO:0000259" key="21">
    <source>
        <dbReference type="PROSITE" id="PS51385"/>
    </source>
</evidence>
<feature type="binding site" evidence="17">
    <location>
        <position position="382"/>
    </location>
    <ligand>
        <name>(6S)-NADPHX</name>
        <dbReference type="ChEBI" id="CHEBI:64076"/>
    </ligand>
</feature>